<protein>
    <submittedName>
        <fullName evidence="5">Acetylornithine deacetylase/succinyl-diaminopimelate desuccinylase-like protein</fullName>
    </submittedName>
</protein>
<keyword evidence="3" id="KW-0378">Hydrolase</keyword>
<dbReference type="RefSeq" id="WP_113944201.1">
    <property type="nucleotide sequence ID" value="NZ_JBHEEG010000004.1"/>
</dbReference>
<dbReference type="Gene3D" id="3.30.70.360">
    <property type="match status" value="1"/>
</dbReference>
<feature type="domain" description="Peptidase M20 dimerisation" evidence="4">
    <location>
        <begin position="196"/>
        <end position="341"/>
    </location>
</feature>
<evidence type="ECO:0000259" key="4">
    <source>
        <dbReference type="Pfam" id="PF07687"/>
    </source>
</evidence>
<evidence type="ECO:0000313" key="6">
    <source>
        <dbReference type="Proteomes" id="UP000252893"/>
    </source>
</evidence>
<dbReference type="OrthoDB" id="9761532at2"/>
<dbReference type="Pfam" id="PF01546">
    <property type="entry name" value="Peptidase_M20"/>
    <property type="match status" value="1"/>
</dbReference>
<dbReference type="AlphaFoldDB" id="A0A366DZY2"/>
<name>A0A366DZY2_9HYPH</name>
<dbReference type="GO" id="GO:0008233">
    <property type="term" value="F:peptidase activity"/>
    <property type="evidence" value="ECO:0007669"/>
    <property type="project" value="UniProtKB-KW"/>
</dbReference>
<dbReference type="InterPro" id="IPR002933">
    <property type="entry name" value="Peptidase_M20"/>
</dbReference>
<dbReference type="Gene3D" id="3.40.630.10">
    <property type="entry name" value="Zn peptidases"/>
    <property type="match status" value="1"/>
</dbReference>
<evidence type="ECO:0000256" key="1">
    <source>
        <dbReference type="ARBA" id="ARBA00022670"/>
    </source>
</evidence>
<sequence length="457" mass="50747">MYQENMFLQAAIRDLAELVKIPSVSARAQDLETCAAHVESLLKSEGFVTEICAGEVGPFVVAETGNGPFTMVIYNHYDVQPEEPVELWSSPPYQLTERNGRLYGRGAADDKGEFISRLAGWRKYRQNNNDPLPYRLIWIVDGEEEIGSPSLTDFLQKRFPALKADVCWWEFGEIDSEGHPVVLMGFKGVTAIELQCRTARADLHSSFGALFDNALWRIATAVSSMRDESGRVLIDGFYDSIPDVPEAVEQLVATPPYTLFSLQSATGGQRLLDGTDENNFYRRLNLEPCLNINGISGGYSGEGAKTVLPAQASAKLDFRLVPEQQPLEIVTLVRKHLDKHGFGDIELIIHDAEVQAVRSSHEHWAVQQGLRLLKKHFGKTPIIQPSSPASGLAHPFVKEMGVTLFGAGLTHHGAMLHSPDENIIIDQLAKMIDFSAEFFETVAHQCEAEQSNREEAR</sequence>
<dbReference type="GO" id="GO:0006508">
    <property type="term" value="P:proteolysis"/>
    <property type="evidence" value="ECO:0007669"/>
    <property type="project" value="UniProtKB-KW"/>
</dbReference>
<dbReference type="InterPro" id="IPR011650">
    <property type="entry name" value="Peptidase_M20_dimer"/>
</dbReference>
<dbReference type="GO" id="GO:0046872">
    <property type="term" value="F:metal ion binding"/>
    <property type="evidence" value="ECO:0007669"/>
    <property type="project" value="UniProtKB-KW"/>
</dbReference>
<dbReference type="EMBL" id="QNRH01000003">
    <property type="protein sequence ID" value="RBO95671.1"/>
    <property type="molecule type" value="Genomic_DNA"/>
</dbReference>
<dbReference type="GO" id="GO:0009089">
    <property type="term" value="P:lysine biosynthetic process via diaminopimelate"/>
    <property type="evidence" value="ECO:0007669"/>
    <property type="project" value="TreeGrafter"/>
</dbReference>
<comment type="caution">
    <text evidence="5">The sequence shown here is derived from an EMBL/GenBank/DDBJ whole genome shotgun (WGS) entry which is preliminary data.</text>
</comment>
<dbReference type="InterPro" id="IPR051458">
    <property type="entry name" value="Cyt/Met_Dipeptidase"/>
</dbReference>
<dbReference type="SUPFAM" id="SSF53187">
    <property type="entry name" value="Zn-dependent exopeptidases"/>
    <property type="match status" value="1"/>
</dbReference>
<accession>A0A366DZY2</accession>
<evidence type="ECO:0000256" key="2">
    <source>
        <dbReference type="ARBA" id="ARBA00022723"/>
    </source>
</evidence>
<dbReference type="PANTHER" id="PTHR43270">
    <property type="entry name" value="BETA-ALA-HIS DIPEPTIDASE"/>
    <property type="match status" value="1"/>
</dbReference>
<keyword evidence="1" id="KW-0645">Protease</keyword>
<dbReference type="GO" id="GO:0009014">
    <property type="term" value="F:succinyl-diaminopimelate desuccinylase activity"/>
    <property type="evidence" value="ECO:0007669"/>
    <property type="project" value="TreeGrafter"/>
</dbReference>
<keyword evidence="6" id="KW-1185">Reference proteome</keyword>
<dbReference type="PANTHER" id="PTHR43270:SF8">
    <property type="entry name" value="DI- AND TRIPEPTIDASE DUG2-RELATED"/>
    <property type="match status" value="1"/>
</dbReference>
<dbReference type="GO" id="GO:0005829">
    <property type="term" value="C:cytosol"/>
    <property type="evidence" value="ECO:0007669"/>
    <property type="project" value="TreeGrafter"/>
</dbReference>
<dbReference type="Proteomes" id="UP000252893">
    <property type="component" value="Unassembled WGS sequence"/>
</dbReference>
<proteinExistence type="predicted"/>
<evidence type="ECO:0000313" key="5">
    <source>
        <dbReference type="EMBL" id="RBO95671.1"/>
    </source>
</evidence>
<keyword evidence="2" id="KW-0479">Metal-binding</keyword>
<gene>
    <name evidence="5" type="ORF">DFR47_103235</name>
</gene>
<dbReference type="Pfam" id="PF07687">
    <property type="entry name" value="M20_dimer"/>
    <property type="match status" value="1"/>
</dbReference>
<organism evidence="5 6">
    <name type="scientific">Pseudochrobactrum asaccharolyticum</name>
    <dbReference type="NCBI Taxonomy" id="354351"/>
    <lineage>
        <taxon>Bacteria</taxon>
        <taxon>Pseudomonadati</taxon>
        <taxon>Pseudomonadota</taxon>
        <taxon>Alphaproteobacteria</taxon>
        <taxon>Hyphomicrobiales</taxon>
        <taxon>Brucellaceae</taxon>
        <taxon>Pseudochrobactrum</taxon>
    </lineage>
</organism>
<evidence type="ECO:0000256" key="3">
    <source>
        <dbReference type="ARBA" id="ARBA00022801"/>
    </source>
</evidence>
<reference evidence="5 6" key="1">
    <citation type="submission" date="2018-06" db="EMBL/GenBank/DDBJ databases">
        <title>Genomic Encyclopedia of Type Strains, Phase IV (KMG-IV): sequencing the most valuable type-strain genomes for metagenomic binning, comparative biology and taxonomic classification.</title>
        <authorList>
            <person name="Goeker M."/>
        </authorList>
    </citation>
    <scope>NUCLEOTIDE SEQUENCE [LARGE SCALE GENOMIC DNA]</scope>
    <source>
        <strain evidence="5 6">DSM 25619</strain>
    </source>
</reference>